<sequence>MALFRNPKLDQMETKYFNGFHFQEGGHQFTLTLAAILPNPKNILEYDWKVTLPSGIEFTVKMGPVNLGYPSTRLEWIIDELKKRDIYEYDFLANAINDKIDKIYRDYKN</sequence>
<reference evidence="1 2" key="1">
    <citation type="submission" date="2022-08" db="EMBL/GenBank/DDBJ databases">
        <title>Paenibacillus endoradicis sp. nov., Paenibacillus radicibacter sp. nov and Paenibacillus pararadicis sp. nov., three cold-adapted plant growth-promoting bacteria isolated from root of Larix gmelinii in Great Khingan.</title>
        <authorList>
            <person name="Xue H."/>
        </authorList>
    </citation>
    <scope>NUCLEOTIDE SEQUENCE [LARGE SCALE GENOMIC DNA]</scope>
    <source>
        <strain evidence="1 2">N5-1-1-5</strain>
    </source>
</reference>
<dbReference type="RefSeq" id="WP_258218280.1">
    <property type="nucleotide sequence ID" value="NZ_JANQBD010000055.1"/>
</dbReference>
<evidence type="ECO:0000313" key="2">
    <source>
        <dbReference type="Proteomes" id="UP001300012"/>
    </source>
</evidence>
<dbReference type="Proteomes" id="UP001300012">
    <property type="component" value="Unassembled WGS sequence"/>
</dbReference>
<accession>A0ABT1YV28</accession>
<protein>
    <submittedName>
        <fullName evidence="1">Uncharacterized protein</fullName>
    </submittedName>
</protein>
<organism evidence="1 2">
    <name type="scientific">Paenibacillus radicis</name>
    <name type="common">ex Xue et al. 2023</name>
    <dbReference type="NCBI Taxonomy" id="2972489"/>
    <lineage>
        <taxon>Bacteria</taxon>
        <taxon>Bacillati</taxon>
        <taxon>Bacillota</taxon>
        <taxon>Bacilli</taxon>
        <taxon>Bacillales</taxon>
        <taxon>Paenibacillaceae</taxon>
        <taxon>Paenibacillus</taxon>
    </lineage>
</organism>
<gene>
    <name evidence="1" type="ORF">NV381_37090</name>
</gene>
<evidence type="ECO:0000313" key="1">
    <source>
        <dbReference type="EMBL" id="MCR8636787.1"/>
    </source>
</evidence>
<name>A0ABT1YV28_9BACL</name>
<comment type="caution">
    <text evidence="1">The sequence shown here is derived from an EMBL/GenBank/DDBJ whole genome shotgun (WGS) entry which is preliminary data.</text>
</comment>
<dbReference type="EMBL" id="JANQBD010000055">
    <property type="protein sequence ID" value="MCR8636787.1"/>
    <property type="molecule type" value="Genomic_DNA"/>
</dbReference>
<keyword evidence="2" id="KW-1185">Reference proteome</keyword>
<proteinExistence type="predicted"/>